<dbReference type="PANTHER" id="PTHR32552:SF68">
    <property type="entry name" value="FERRICHROME OUTER MEMBRANE TRANSPORTER_PHAGE RECEPTOR"/>
    <property type="match status" value="1"/>
</dbReference>
<evidence type="ECO:0000259" key="13">
    <source>
        <dbReference type="Pfam" id="PF07715"/>
    </source>
</evidence>
<comment type="similarity">
    <text evidence="11">Belongs to the TonB-dependent receptor family.</text>
</comment>
<keyword evidence="6 12" id="KW-0732">Signal</keyword>
<dbReference type="PANTHER" id="PTHR32552">
    <property type="entry name" value="FERRICHROME IRON RECEPTOR-RELATED"/>
    <property type="match status" value="1"/>
</dbReference>
<evidence type="ECO:0000256" key="10">
    <source>
        <dbReference type="ARBA" id="ARBA00023237"/>
    </source>
</evidence>
<evidence type="ECO:0000313" key="14">
    <source>
        <dbReference type="EMBL" id="QGY46791.1"/>
    </source>
</evidence>
<dbReference type="NCBIfam" id="TIGR04056">
    <property type="entry name" value="OMP_RagA_SusC"/>
    <property type="match status" value="1"/>
</dbReference>
<evidence type="ECO:0000256" key="8">
    <source>
        <dbReference type="ARBA" id="ARBA00023065"/>
    </source>
</evidence>
<evidence type="ECO:0000256" key="2">
    <source>
        <dbReference type="ARBA" id="ARBA00022448"/>
    </source>
</evidence>
<keyword evidence="4" id="KW-0410">Iron transport</keyword>
<dbReference type="InterPro" id="IPR012910">
    <property type="entry name" value="Plug_dom"/>
</dbReference>
<dbReference type="EMBL" id="CP046401">
    <property type="protein sequence ID" value="QGY46791.1"/>
    <property type="molecule type" value="Genomic_DNA"/>
</dbReference>
<dbReference type="InterPro" id="IPR023996">
    <property type="entry name" value="TonB-dep_OMP_SusC/RagA"/>
</dbReference>
<feature type="signal peptide" evidence="12">
    <location>
        <begin position="1"/>
        <end position="20"/>
    </location>
</feature>
<dbReference type="PROSITE" id="PS52016">
    <property type="entry name" value="TONB_DEPENDENT_REC_3"/>
    <property type="match status" value="1"/>
</dbReference>
<keyword evidence="9 11" id="KW-0472">Membrane</keyword>
<dbReference type="SUPFAM" id="SSF49464">
    <property type="entry name" value="Carboxypeptidase regulatory domain-like"/>
    <property type="match status" value="1"/>
</dbReference>
<evidence type="ECO:0000313" key="15">
    <source>
        <dbReference type="Proteomes" id="UP000428260"/>
    </source>
</evidence>
<proteinExistence type="inferred from homology"/>
<keyword evidence="3 11" id="KW-1134">Transmembrane beta strand</keyword>
<evidence type="ECO:0000256" key="3">
    <source>
        <dbReference type="ARBA" id="ARBA00022452"/>
    </source>
</evidence>
<dbReference type="InterPro" id="IPR037066">
    <property type="entry name" value="Plug_dom_sf"/>
</dbReference>
<keyword evidence="8" id="KW-0406">Ion transport</keyword>
<evidence type="ECO:0000256" key="12">
    <source>
        <dbReference type="SAM" id="SignalP"/>
    </source>
</evidence>
<keyword evidence="15" id="KW-1185">Reference proteome</keyword>
<dbReference type="GO" id="GO:0009279">
    <property type="term" value="C:cell outer membrane"/>
    <property type="evidence" value="ECO:0007669"/>
    <property type="project" value="UniProtKB-SubCell"/>
</dbReference>
<dbReference type="InterPro" id="IPR023997">
    <property type="entry name" value="TonB-dep_OMP_SusC/RagA_CS"/>
</dbReference>
<feature type="domain" description="TonB-dependent receptor plug" evidence="13">
    <location>
        <begin position="115"/>
        <end position="236"/>
    </location>
</feature>
<evidence type="ECO:0000256" key="5">
    <source>
        <dbReference type="ARBA" id="ARBA00022692"/>
    </source>
</evidence>
<comment type="subcellular location">
    <subcellularLocation>
        <location evidence="1 11">Cell outer membrane</location>
        <topology evidence="1 11">Multi-pass membrane protein</topology>
    </subcellularLocation>
</comment>
<dbReference type="Gene3D" id="2.40.170.20">
    <property type="entry name" value="TonB-dependent receptor, beta-barrel domain"/>
    <property type="match status" value="1"/>
</dbReference>
<dbReference type="InterPro" id="IPR036942">
    <property type="entry name" value="Beta-barrel_TonB_sf"/>
</dbReference>
<keyword evidence="2 11" id="KW-0813">Transport</keyword>
<evidence type="ECO:0000256" key="6">
    <source>
        <dbReference type="ARBA" id="ARBA00022729"/>
    </source>
</evidence>
<dbReference type="InterPro" id="IPR039426">
    <property type="entry name" value="TonB-dep_rcpt-like"/>
</dbReference>
<protein>
    <submittedName>
        <fullName evidence="14">SusC/RagA family TonB-linked outer membrane protein</fullName>
    </submittedName>
</protein>
<dbReference type="Pfam" id="PF07715">
    <property type="entry name" value="Plug"/>
    <property type="match status" value="1"/>
</dbReference>
<dbReference type="NCBIfam" id="TIGR04057">
    <property type="entry name" value="SusC_RagA_signa"/>
    <property type="match status" value="1"/>
</dbReference>
<dbReference type="GO" id="GO:0015344">
    <property type="term" value="F:siderophore uptake transmembrane transporter activity"/>
    <property type="evidence" value="ECO:0007669"/>
    <property type="project" value="TreeGrafter"/>
</dbReference>
<evidence type="ECO:0000256" key="7">
    <source>
        <dbReference type="ARBA" id="ARBA00023004"/>
    </source>
</evidence>
<dbReference type="AlphaFoldDB" id="A0A6I6JW07"/>
<dbReference type="RefSeq" id="WP_158870032.1">
    <property type="nucleotide sequence ID" value="NZ_CP046401.1"/>
</dbReference>
<evidence type="ECO:0000256" key="1">
    <source>
        <dbReference type="ARBA" id="ARBA00004571"/>
    </source>
</evidence>
<name>A0A6I6JW07_9BACT</name>
<organism evidence="14 15">
    <name type="scientific">Maribellus comscasis</name>
    <dbReference type="NCBI Taxonomy" id="2681766"/>
    <lineage>
        <taxon>Bacteria</taxon>
        <taxon>Pseudomonadati</taxon>
        <taxon>Bacteroidota</taxon>
        <taxon>Bacteroidia</taxon>
        <taxon>Marinilabiliales</taxon>
        <taxon>Prolixibacteraceae</taxon>
        <taxon>Maribellus</taxon>
    </lineage>
</organism>
<keyword evidence="10 11" id="KW-0998">Cell outer membrane</keyword>
<sequence length="1052" mass="115135">MKKALVLIYLVLFAAICAFAQNRMISGTVTSSENGERMVAVTISVKGTGTGTITGQDGTFTLEVPASGTLVASFIGMETVEVPLTNSNVYDFVLEPENVGIDEVVVTALGITREKKTLGYAVQNLSSEEMNMANDANIVNSLSGKVAGVQVTSGGSTIGASSRIVIRGNASFSGNQPLFVVDGTPIDNSTTNLSGAGGVDWGNTASDIDPNNIESMTVLKGASASALYGSRATNGVILITTKKGNKDKRKIGVDVISSVVIDKASYFPNLQNEYGGGWDGSEYIYNKYNEENGTSLSYNDYAKQFSYNYVDGDGGGVNDSWPINWGPRLDAGLLLDQWSTGPNSPWVSRPNNIKQWFEPGVNIENSVALSANGEKASGRVTFTNRNSTGIVNNTDQKQNSIAFNLRLTPSEKITTVANFTYLRKESDNIPNNGYSWADIFGWLQRDYPTQYVKDLFYEKGNEDYIFPSGDNPFYTQRNLTGFSRDRVFGNVSVTYNFTSWLYANARVGIDFYNEYRSDITQSGTVNNIRRGRGGQFADTQIYTKETNGDFTLNFDKTFGDIRIDGLVGANYRNDQYKSMYMYAADLTVPDLYTISNVNGTPTVSMYKSEYETNSLYFAANASYKDYLFLGVTGRNDWSSTLPAENRSYFYPSASLGFSITDAFSVESDLLSYAKLRASIAKVGGDTGPYQLARTYNAGSYNSISTFSPTSTMPPVGLKPEETSSYEFGVDMRLLNDRISLDFTYYDQTTVNQILSVATSSATGYQAMRLNAGEIENTGVELMVSGRVLDYTSGLKWDVTVNWATNKSMVNSLYGDLESYQISSGFGGATSLGIPGEEWGVLWGLPFVRNDDGEVVVDSRGIPKTTSVAQKLGTVTPDWTGGITNSFRYKGVNLSFLIDVRLGGDIFSTTAWHSYPTGSYAVTTANHVREEGLIVDGVFEDGTPNDIRVSAQDYYGGAWMWNNHEYSILDGTYVKFRELVLGYDFNLQKVKWIQKLNVSLVGRNLAILYRDKSTKDLGIDPEVGLGGGEGGVGFENFQIPTTRSYGLKVNVNF</sequence>
<evidence type="ECO:0000256" key="9">
    <source>
        <dbReference type="ARBA" id="ARBA00023136"/>
    </source>
</evidence>
<dbReference type="Gene3D" id="2.60.40.1120">
    <property type="entry name" value="Carboxypeptidase-like, regulatory domain"/>
    <property type="match status" value="1"/>
</dbReference>
<keyword evidence="7" id="KW-0408">Iron</keyword>
<evidence type="ECO:0000256" key="4">
    <source>
        <dbReference type="ARBA" id="ARBA00022496"/>
    </source>
</evidence>
<evidence type="ECO:0000256" key="11">
    <source>
        <dbReference type="PROSITE-ProRule" id="PRU01360"/>
    </source>
</evidence>
<dbReference type="Pfam" id="PF13715">
    <property type="entry name" value="CarbopepD_reg_2"/>
    <property type="match status" value="1"/>
</dbReference>
<gene>
    <name evidence="14" type="ORF">GM418_24970</name>
</gene>
<dbReference type="SUPFAM" id="SSF56935">
    <property type="entry name" value="Porins"/>
    <property type="match status" value="1"/>
</dbReference>
<dbReference type="Gene3D" id="2.170.130.10">
    <property type="entry name" value="TonB-dependent receptor, plug domain"/>
    <property type="match status" value="1"/>
</dbReference>
<feature type="chain" id="PRO_5026021415" evidence="12">
    <location>
        <begin position="21"/>
        <end position="1052"/>
    </location>
</feature>
<dbReference type="InterPro" id="IPR008969">
    <property type="entry name" value="CarboxyPept-like_regulatory"/>
</dbReference>
<keyword evidence="5 11" id="KW-0812">Transmembrane</keyword>
<dbReference type="Proteomes" id="UP000428260">
    <property type="component" value="Chromosome"/>
</dbReference>
<accession>A0A6I6JW07</accession>
<dbReference type="KEGG" id="mcos:GM418_24970"/>
<reference evidence="14 15" key="1">
    <citation type="submission" date="2019-11" db="EMBL/GenBank/DDBJ databases">
        <authorList>
            <person name="Zheng R.K."/>
            <person name="Sun C.M."/>
        </authorList>
    </citation>
    <scope>NUCLEOTIDE SEQUENCE [LARGE SCALE GENOMIC DNA]</scope>
    <source>
        <strain evidence="14 15">WC007</strain>
    </source>
</reference>